<comment type="caution">
    <text evidence="9">The sequence shown here is derived from an EMBL/GenBank/DDBJ whole genome shotgun (WGS) entry which is preliminary data.</text>
</comment>
<protein>
    <recommendedName>
        <fullName evidence="11">Selenoprotein O</fullName>
    </recommendedName>
</protein>
<evidence type="ECO:0000256" key="6">
    <source>
        <dbReference type="ARBA" id="ARBA00022741"/>
    </source>
</evidence>
<reference evidence="9 10" key="1">
    <citation type="submission" date="2020-11" db="EMBL/GenBank/DDBJ databases">
        <title>P. mediterranea TC4 genome.</title>
        <authorList>
            <person name="Molmeret M."/>
        </authorList>
    </citation>
    <scope>NUCLEOTIDE SEQUENCE [LARGE SCALE GENOMIC DNA]</scope>
    <source>
        <strain evidence="9 10">TC4</strain>
    </source>
</reference>
<dbReference type="PANTHER" id="PTHR32057">
    <property type="entry name" value="PROTEIN ADENYLYLTRANSFERASE SELO, MITOCHONDRIAL"/>
    <property type="match status" value="1"/>
</dbReference>
<evidence type="ECO:0000256" key="3">
    <source>
        <dbReference type="ARBA" id="ARBA00022679"/>
    </source>
</evidence>
<gene>
    <name evidence="9" type="ORF">FNJ87_11205</name>
</gene>
<organism evidence="9 10">
    <name type="scientific">Nonlabens mediterrranea</name>
    <dbReference type="NCBI Taxonomy" id="1419947"/>
    <lineage>
        <taxon>Bacteria</taxon>
        <taxon>Pseudomonadati</taxon>
        <taxon>Bacteroidota</taxon>
        <taxon>Flavobacteriia</taxon>
        <taxon>Flavobacteriales</taxon>
        <taxon>Flavobacteriaceae</taxon>
        <taxon>Nonlabens</taxon>
    </lineage>
</organism>
<keyword evidence="10" id="KW-1185">Reference proteome</keyword>
<evidence type="ECO:0000256" key="4">
    <source>
        <dbReference type="ARBA" id="ARBA00022695"/>
    </source>
</evidence>
<dbReference type="InterPro" id="IPR003846">
    <property type="entry name" value="SelO"/>
</dbReference>
<dbReference type="EMBL" id="JADKYU010000577">
    <property type="protein sequence ID" value="MBF4984875.1"/>
    <property type="molecule type" value="Genomic_DNA"/>
</dbReference>
<keyword evidence="6" id="KW-0547">Nucleotide-binding</keyword>
<evidence type="ECO:0000256" key="1">
    <source>
        <dbReference type="ARBA" id="ARBA00001946"/>
    </source>
</evidence>
<name>A0ABS0A657_9FLAO</name>
<feature type="non-terminal residue" evidence="9">
    <location>
        <position position="1"/>
    </location>
</feature>
<comment type="similarity">
    <text evidence="2">Belongs to the SELO family.</text>
</comment>
<evidence type="ECO:0000256" key="7">
    <source>
        <dbReference type="ARBA" id="ARBA00022840"/>
    </source>
</evidence>
<keyword evidence="8" id="KW-0460">Magnesium</keyword>
<sequence>CFAFAKQQQMNAVNPKYVFRNYIAQLIIDDADKGDYTLLNEVYRMLQRPYDEQPEFDKWYDLRPDWARTKVGCSMLSCSS</sequence>
<evidence type="ECO:0008006" key="11">
    <source>
        <dbReference type="Google" id="ProtNLM"/>
    </source>
</evidence>
<dbReference type="PANTHER" id="PTHR32057:SF14">
    <property type="entry name" value="PROTEIN ADENYLYLTRANSFERASE SELO, MITOCHONDRIAL"/>
    <property type="match status" value="1"/>
</dbReference>
<comment type="cofactor">
    <cofactor evidence="1">
        <name>Mg(2+)</name>
        <dbReference type="ChEBI" id="CHEBI:18420"/>
    </cofactor>
</comment>
<evidence type="ECO:0000256" key="2">
    <source>
        <dbReference type="ARBA" id="ARBA00009747"/>
    </source>
</evidence>
<dbReference type="Proteomes" id="UP001194729">
    <property type="component" value="Unassembled WGS sequence"/>
</dbReference>
<evidence type="ECO:0000256" key="5">
    <source>
        <dbReference type="ARBA" id="ARBA00022723"/>
    </source>
</evidence>
<accession>A0ABS0A657</accession>
<keyword evidence="4" id="KW-0548">Nucleotidyltransferase</keyword>
<proteinExistence type="inferred from homology"/>
<keyword evidence="3" id="KW-0808">Transferase</keyword>
<keyword evidence="7" id="KW-0067">ATP-binding</keyword>
<keyword evidence="5" id="KW-0479">Metal-binding</keyword>
<evidence type="ECO:0000313" key="9">
    <source>
        <dbReference type="EMBL" id="MBF4984875.1"/>
    </source>
</evidence>
<evidence type="ECO:0000256" key="8">
    <source>
        <dbReference type="ARBA" id="ARBA00022842"/>
    </source>
</evidence>
<evidence type="ECO:0000313" key="10">
    <source>
        <dbReference type="Proteomes" id="UP001194729"/>
    </source>
</evidence>